<sequence>MQQNDVHPPLLGDRQGRYRVQVVGNSGSGKSTTGLALAKLLGVPCISLDRLFWKPNWEQSTREEFQAKIRAALDEAEGGWVVDGLYTKKGGLIVAEQATDIIWLDPPLLLYLPRIIVRTFLRLFRREPPCSPGCEESVKEIFFSKESIIWWCLSQHWVVRRRSWARMQEIGLGIGSDVERRKMRRIGGWGSQLKQWFSQVAALVEQR</sequence>
<gene>
    <name evidence="1" type="ORF">BDQ12DRAFT_707340</name>
</gene>
<dbReference type="OrthoDB" id="65590at2759"/>
<evidence type="ECO:0000313" key="1">
    <source>
        <dbReference type="EMBL" id="TFK33253.1"/>
    </source>
</evidence>
<name>A0A5C3LLW5_9AGAR</name>
<dbReference type="Proteomes" id="UP000308652">
    <property type="component" value="Unassembled WGS sequence"/>
</dbReference>
<organism evidence="1 2">
    <name type="scientific">Crucibulum laeve</name>
    <dbReference type="NCBI Taxonomy" id="68775"/>
    <lineage>
        <taxon>Eukaryota</taxon>
        <taxon>Fungi</taxon>
        <taxon>Dikarya</taxon>
        <taxon>Basidiomycota</taxon>
        <taxon>Agaricomycotina</taxon>
        <taxon>Agaricomycetes</taxon>
        <taxon>Agaricomycetidae</taxon>
        <taxon>Agaricales</taxon>
        <taxon>Agaricineae</taxon>
        <taxon>Nidulariaceae</taxon>
        <taxon>Crucibulum</taxon>
    </lineage>
</organism>
<dbReference type="AlphaFoldDB" id="A0A5C3LLW5"/>
<keyword evidence="2" id="KW-1185">Reference proteome</keyword>
<protein>
    <recommendedName>
        <fullName evidence="3">Adenylate kinase</fullName>
    </recommendedName>
</protein>
<dbReference type="InterPro" id="IPR027417">
    <property type="entry name" value="P-loop_NTPase"/>
</dbReference>
<dbReference type="PANTHER" id="PTHR37816:SF1">
    <property type="entry name" value="TOXIN"/>
    <property type="match status" value="1"/>
</dbReference>
<dbReference type="EMBL" id="ML213651">
    <property type="protein sequence ID" value="TFK33253.1"/>
    <property type="molecule type" value="Genomic_DNA"/>
</dbReference>
<accession>A0A5C3LLW5</accession>
<evidence type="ECO:0000313" key="2">
    <source>
        <dbReference type="Proteomes" id="UP000308652"/>
    </source>
</evidence>
<reference evidence="1 2" key="1">
    <citation type="journal article" date="2019" name="Nat. Ecol. Evol.">
        <title>Megaphylogeny resolves global patterns of mushroom evolution.</title>
        <authorList>
            <person name="Varga T."/>
            <person name="Krizsan K."/>
            <person name="Foldi C."/>
            <person name="Dima B."/>
            <person name="Sanchez-Garcia M."/>
            <person name="Sanchez-Ramirez S."/>
            <person name="Szollosi G.J."/>
            <person name="Szarkandi J.G."/>
            <person name="Papp V."/>
            <person name="Albert L."/>
            <person name="Andreopoulos W."/>
            <person name="Angelini C."/>
            <person name="Antonin V."/>
            <person name="Barry K.W."/>
            <person name="Bougher N.L."/>
            <person name="Buchanan P."/>
            <person name="Buyck B."/>
            <person name="Bense V."/>
            <person name="Catcheside P."/>
            <person name="Chovatia M."/>
            <person name="Cooper J."/>
            <person name="Damon W."/>
            <person name="Desjardin D."/>
            <person name="Finy P."/>
            <person name="Geml J."/>
            <person name="Haridas S."/>
            <person name="Hughes K."/>
            <person name="Justo A."/>
            <person name="Karasinski D."/>
            <person name="Kautmanova I."/>
            <person name="Kiss B."/>
            <person name="Kocsube S."/>
            <person name="Kotiranta H."/>
            <person name="LaButti K.M."/>
            <person name="Lechner B.E."/>
            <person name="Liimatainen K."/>
            <person name="Lipzen A."/>
            <person name="Lukacs Z."/>
            <person name="Mihaltcheva S."/>
            <person name="Morgado L.N."/>
            <person name="Niskanen T."/>
            <person name="Noordeloos M.E."/>
            <person name="Ohm R.A."/>
            <person name="Ortiz-Santana B."/>
            <person name="Ovrebo C."/>
            <person name="Racz N."/>
            <person name="Riley R."/>
            <person name="Savchenko A."/>
            <person name="Shiryaev A."/>
            <person name="Soop K."/>
            <person name="Spirin V."/>
            <person name="Szebenyi C."/>
            <person name="Tomsovsky M."/>
            <person name="Tulloss R.E."/>
            <person name="Uehling J."/>
            <person name="Grigoriev I.V."/>
            <person name="Vagvolgyi C."/>
            <person name="Papp T."/>
            <person name="Martin F.M."/>
            <person name="Miettinen O."/>
            <person name="Hibbett D.S."/>
            <person name="Nagy L.G."/>
        </authorList>
    </citation>
    <scope>NUCLEOTIDE SEQUENCE [LARGE SCALE GENOMIC DNA]</scope>
    <source>
        <strain evidence="1 2">CBS 166.37</strain>
    </source>
</reference>
<dbReference type="Gene3D" id="3.40.50.300">
    <property type="entry name" value="P-loop containing nucleotide triphosphate hydrolases"/>
    <property type="match status" value="1"/>
</dbReference>
<dbReference type="SUPFAM" id="SSF52540">
    <property type="entry name" value="P-loop containing nucleoside triphosphate hydrolases"/>
    <property type="match status" value="1"/>
</dbReference>
<proteinExistence type="predicted"/>
<dbReference type="InterPro" id="IPR052922">
    <property type="entry name" value="Cytidylate_Kinase-2"/>
</dbReference>
<evidence type="ECO:0008006" key="3">
    <source>
        <dbReference type="Google" id="ProtNLM"/>
    </source>
</evidence>
<dbReference type="PANTHER" id="PTHR37816">
    <property type="entry name" value="YALI0E33011P"/>
    <property type="match status" value="1"/>
</dbReference>